<dbReference type="NCBIfam" id="TIGR01730">
    <property type="entry name" value="RND_mfp"/>
    <property type="match status" value="1"/>
</dbReference>
<evidence type="ECO:0000259" key="2">
    <source>
        <dbReference type="Pfam" id="PF25917"/>
    </source>
</evidence>
<gene>
    <name evidence="3" type="ORF">SAMN05443551_3721</name>
</gene>
<name>A0A1M5X401_9RHOB</name>
<dbReference type="SUPFAM" id="SSF111369">
    <property type="entry name" value="HlyD-like secretion proteins"/>
    <property type="match status" value="1"/>
</dbReference>
<dbReference type="Gene3D" id="2.40.30.170">
    <property type="match status" value="1"/>
</dbReference>
<dbReference type="AlphaFoldDB" id="A0A1M5X401"/>
<sequence length="379" mass="40438">MSDATKPSFLRRAGRWVISTTLTLSVVAAAGAAVFFGANTLAERAEAIEPPVEADLTKVSVSPIRIESRYTVPRRFVGQVESGANVALSFELGGRLTDLLVEEGDSVTKGQEIARLDTALLEAERTRLGASRSATASQLDFAESRVVRAEALREEGFASQEALDQARSTRDELRNRIAEIDAALTSVRINIDKSVLYAPFDGQVGAQSVDGGETLAAGQAVLTLLETGTPEVRVGLPLSLSPDILKDAQVDVGGTVYPARLRHLRPDIDPVTRTRTALFEIEATSAPIFGQTATLMLQTEKAIEGAWVPLDALREGSGSVWTVLVVEDGVVRNAAVEVLHAEETRVYVQGTFEDGTPLIDTGAHRVVPGQAVQVLDAEG</sequence>
<organism evidence="3 4">
    <name type="scientific">Marivita hallyeonensis</name>
    <dbReference type="NCBI Taxonomy" id="996342"/>
    <lineage>
        <taxon>Bacteria</taxon>
        <taxon>Pseudomonadati</taxon>
        <taxon>Pseudomonadota</taxon>
        <taxon>Alphaproteobacteria</taxon>
        <taxon>Rhodobacterales</taxon>
        <taxon>Roseobacteraceae</taxon>
        <taxon>Marivita</taxon>
    </lineage>
</organism>
<dbReference type="GO" id="GO:1990281">
    <property type="term" value="C:efflux pump complex"/>
    <property type="evidence" value="ECO:0007669"/>
    <property type="project" value="TreeGrafter"/>
</dbReference>
<dbReference type="Gene3D" id="2.40.420.20">
    <property type="match status" value="1"/>
</dbReference>
<protein>
    <submittedName>
        <fullName evidence="3">RND family efflux transporter, MFP subunit</fullName>
    </submittedName>
</protein>
<dbReference type="Gene3D" id="2.40.50.100">
    <property type="match status" value="1"/>
</dbReference>
<evidence type="ECO:0000313" key="4">
    <source>
        <dbReference type="Proteomes" id="UP000184221"/>
    </source>
</evidence>
<dbReference type="InterPro" id="IPR058625">
    <property type="entry name" value="MdtA-like_BSH"/>
</dbReference>
<dbReference type="InterPro" id="IPR006143">
    <property type="entry name" value="RND_pump_MFP"/>
</dbReference>
<accession>A0A1M5X401</accession>
<evidence type="ECO:0000256" key="1">
    <source>
        <dbReference type="ARBA" id="ARBA00009477"/>
    </source>
</evidence>
<evidence type="ECO:0000313" key="3">
    <source>
        <dbReference type="EMBL" id="SHH94560.1"/>
    </source>
</evidence>
<feature type="domain" description="Multidrug resistance protein MdtA-like barrel-sandwich hybrid" evidence="2">
    <location>
        <begin position="92"/>
        <end position="222"/>
    </location>
</feature>
<dbReference type="PANTHER" id="PTHR30469">
    <property type="entry name" value="MULTIDRUG RESISTANCE PROTEIN MDTA"/>
    <property type="match status" value="1"/>
</dbReference>
<proteinExistence type="inferred from homology"/>
<comment type="similarity">
    <text evidence="1">Belongs to the membrane fusion protein (MFP) (TC 8.A.1) family.</text>
</comment>
<reference evidence="3 4" key="1">
    <citation type="submission" date="2016-11" db="EMBL/GenBank/DDBJ databases">
        <authorList>
            <person name="Jaros S."/>
            <person name="Januszkiewicz K."/>
            <person name="Wedrychowicz H."/>
        </authorList>
    </citation>
    <scope>NUCLEOTIDE SEQUENCE [LARGE SCALE GENOMIC DNA]</scope>
    <source>
        <strain evidence="3 4">DSM 29431</strain>
    </source>
</reference>
<dbReference type="OrthoDB" id="9813967at2"/>
<dbReference type="PANTHER" id="PTHR30469:SF11">
    <property type="entry name" value="BLL4320 PROTEIN"/>
    <property type="match status" value="1"/>
</dbReference>
<dbReference type="RefSeq" id="WP_072779578.1">
    <property type="nucleotide sequence ID" value="NZ_FQXC01000005.1"/>
</dbReference>
<dbReference type="Pfam" id="PF25917">
    <property type="entry name" value="BSH_RND"/>
    <property type="match status" value="1"/>
</dbReference>
<dbReference type="Gene3D" id="1.10.287.470">
    <property type="entry name" value="Helix hairpin bin"/>
    <property type="match status" value="1"/>
</dbReference>
<dbReference type="STRING" id="996342.SAMN05443551_3721"/>
<keyword evidence="4" id="KW-1185">Reference proteome</keyword>
<dbReference type="EMBL" id="FQXC01000005">
    <property type="protein sequence ID" value="SHH94560.1"/>
    <property type="molecule type" value="Genomic_DNA"/>
</dbReference>
<dbReference type="GO" id="GO:0015562">
    <property type="term" value="F:efflux transmembrane transporter activity"/>
    <property type="evidence" value="ECO:0007669"/>
    <property type="project" value="TreeGrafter"/>
</dbReference>
<dbReference type="Proteomes" id="UP000184221">
    <property type="component" value="Unassembled WGS sequence"/>
</dbReference>